<proteinExistence type="predicted"/>
<dbReference type="eggNOG" id="COG1466">
    <property type="taxonomic scope" value="Bacteria"/>
</dbReference>
<keyword evidence="1" id="KW-0808">Transferase</keyword>
<sequence>MYKKELQNLLNLTTFPNLFLLFGNDSYQIEVFTKEVLAKFSDENLLSLYFDEYDFNVAKSHLSESSLFANTNLLHVKSDKKIPAKELKILIELCKKSKDNIFIFELHEGDTKLLFDTQKAFEQNFARFFAPSTLGEAVNLLSYHASKLGLSISDEALYQIYSLQNESLYLASSELNKIANLTKNVDNSMISKLVFSLNGVSFETFFNKIISVQNIKDDFFSYSNDSNFSEIMLVNSLYKAFLRLFKIQTYVKIYGKFDIKEAIGYTPPPNIANTLKNQALSMPIELYKDIFIKLNLIEYDLKTKKDLEKESFLLSCLLSIQNLISKNRKA</sequence>
<dbReference type="SUPFAM" id="SSF52540">
    <property type="entry name" value="P-loop containing nucleoside triphosphate hydrolases"/>
    <property type="match status" value="1"/>
</dbReference>
<dbReference type="GO" id="GO:0006261">
    <property type="term" value="P:DNA-templated DNA replication"/>
    <property type="evidence" value="ECO:0007669"/>
    <property type="project" value="TreeGrafter"/>
</dbReference>
<dbReference type="KEGG" id="caj:CIG1485E_1175"/>
<keyword evidence="2" id="KW-0548">Nucleotidyltransferase</keyword>
<organism evidence="5 6">
    <name type="scientific">Campylobacter iguaniorum</name>
    <dbReference type="NCBI Taxonomy" id="1244531"/>
    <lineage>
        <taxon>Bacteria</taxon>
        <taxon>Pseudomonadati</taxon>
        <taxon>Campylobacterota</taxon>
        <taxon>Epsilonproteobacteria</taxon>
        <taxon>Campylobacterales</taxon>
        <taxon>Campylobacteraceae</taxon>
        <taxon>Campylobacter</taxon>
    </lineage>
</organism>
<gene>
    <name evidence="5" type="primary">holA</name>
    <name evidence="5" type="ORF">CIG1485E_1175</name>
</gene>
<dbReference type="HOGENOM" id="CLU_073022_0_0_7"/>
<dbReference type="NCBIfam" id="NF006301">
    <property type="entry name" value="PRK08487.1-4"/>
    <property type="match status" value="1"/>
</dbReference>
<name>A0A076FGR9_9BACT</name>
<protein>
    <submittedName>
        <fullName evidence="5">DNA polymerase III, delta subunit</fullName>
    </submittedName>
</protein>
<dbReference type="GO" id="GO:0009360">
    <property type="term" value="C:DNA polymerase III complex"/>
    <property type="evidence" value="ECO:0007669"/>
    <property type="project" value="TreeGrafter"/>
</dbReference>
<evidence type="ECO:0000313" key="6">
    <source>
        <dbReference type="Proteomes" id="UP000028486"/>
    </source>
</evidence>
<dbReference type="InterPro" id="IPR005790">
    <property type="entry name" value="DNA_polIII_delta"/>
</dbReference>
<dbReference type="STRING" id="1244531.CIG2463D_1266"/>
<evidence type="ECO:0000256" key="1">
    <source>
        <dbReference type="ARBA" id="ARBA00022679"/>
    </source>
</evidence>
<dbReference type="InterPro" id="IPR027417">
    <property type="entry name" value="P-loop_NTPase"/>
</dbReference>
<keyword evidence="6" id="KW-1185">Reference proteome</keyword>
<dbReference type="RefSeq" id="WP_038454587.1">
    <property type="nucleotide sequence ID" value="NZ_CP009043.1"/>
</dbReference>
<dbReference type="EMBL" id="CP009043">
    <property type="protein sequence ID" value="AII15009.1"/>
    <property type="molecule type" value="Genomic_DNA"/>
</dbReference>
<dbReference type="GO" id="GO:0003677">
    <property type="term" value="F:DNA binding"/>
    <property type="evidence" value="ECO:0007669"/>
    <property type="project" value="InterPro"/>
</dbReference>
<evidence type="ECO:0000256" key="2">
    <source>
        <dbReference type="ARBA" id="ARBA00022695"/>
    </source>
</evidence>
<accession>A0A076FGR9</accession>
<keyword evidence="4" id="KW-0239">DNA-directed DNA polymerase</keyword>
<dbReference type="PANTHER" id="PTHR34388">
    <property type="entry name" value="DNA POLYMERASE III SUBUNIT DELTA"/>
    <property type="match status" value="1"/>
</dbReference>
<evidence type="ECO:0000313" key="5">
    <source>
        <dbReference type="EMBL" id="AII15009.1"/>
    </source>
</evidence>
<dbReference type="Gene3D" id="3.40.50.300">
    <property type="entry name" value="P-loop containing nucleotide triphosphate hydrolases"/>
    <property type="match status" value="1"/>
</dbReference>
<dbReference type="OrthoDB" id="5329738at2"/>
<reference evidence="6" key="1">
    <citation type="journal article" date="2014" name="Genome Announc.">
        <title>Complete Genome Sequence of Campylobacter iguaniorum Strain 1485ET, Isolated from a Bearded Dragon (Pogona vitticeps).</title>
        <authorList>
            <person name="Gilbert M.J."/>
            <person name="Miller W.G."/>
            <person name="Yee E."/>
            <person name="Kik M."/>
            <person name="Wagenaar J.A."/>
            <person name="Duim B."/>
        </authorList>
    </citation>
    <scope>NUCLEOTIDE SEQUENCE [LARGE SCALE GENOMIC DNA]</scope>
    <source>
        <strain evidence="6">1485E</strain>
    </source>
</reference>
<dbReference type="PANTHER" id="PTHR34388:SF1">
    <property type="entry name" value="DNA POLYMERASE III SUBUNIT DELTA"/>
    <property type="match status" value="1"/>
</dbReference>
<keyword evidence="3" id="KW-0235">DNA replication</keyword>
<dbReference type="AlphaFoldDB" id="A0A076FGR9"/>
<dbReference type="GO" id="GO:0003887">
    <property type="term" value="F:DNA-directed DNA polymerase activity"/>
    <property type="evidence" value="ECO:0007669"/>
    <property type="project" value="UniProtKB-KW"/>
</dbReference>
<evidence type="ECO:0000256" key="3">
    <source>
        <dbReference type="ARBA" id="ARBA00022705"/>
    </source>
</evidence>
<evidence type="ECO:0000256" key="4">
    <source>
        <dbReference type="ARBA" id="ARBA00022932"/>
    </source>
</evidence>
<dbReference type="Proteomes" id="UP000028486">
    <property type="component" value="Chromosome"/>
</dbReference>